<feature type="domain" description="Snake toxin/toxin-like" evidence="1">
    <location>
        <begin position="16"/>
        <end position="81"/>
    </location>
</feature>
<dbReference type="InterPro" id="IPR045860">
    <property type="entry name" value="Snake_toxin-like_sf"/>
</dbReference>
<dbReference type="SUPFAM" id="SSF57302">
    <property type="entry name" value="Snake toxin-like"/>
    <property type="match status" value="1"/>
</dbReference>
<dbReference type="WBParaSite" id="ACRNAN_scaffold103.g17221.t1">
    <property type="protein sequence ID" value="ACRNAN_scaffold103.g17221.t1"/>
    <property type="gene ID" value="ACRNAN_scaffold103.g17221"/>
</dbReference>
<accession>A0A914CFZ1</accession>
<keyword evidence="2" id="KW-1185">Reference proteome</keyword>
<organism evidence="2 3">
    <name type="scientific">Acrobeloides nanus</name>
    <dbReference type="NCBI Taxonomy" id="290746"/>
    <lineage>
        <taxon>Eukaryota</taxon>
        <taxon>Metazoa</taxon>
        <taxon>Ecdysozoa</taxon>
        <taxon>Nematoda</taxon>
        <taxon>Chromadorea</taxon>
        <taxon>Rhabditida</taxon>
        <taxon>Tylenchina</taxon>
        <taxon>Cephalobomorpha</taxon>
        <taxon>Cephaloboidea</taxon>
        <taxon>Cephalobidae</taxon>
        <taxon>Acrobeloides</taxon>
    </lineage>
</organism>
<evidence type="ECO:0000313" key="2">
    <source>
        <dbReference type="Proteomes" id="UP000887540"/>
    </source>
</evidence>
<name>A0A914CFZ1_9BILA</name>
<proteinExistence type="predicted"/>
<dbReference type="InterPro" id="IPR035076">
    <property type="entry name" value="Toxin/TOLIP"/>
</dbReference>
<sequence length="88" mass="9143">MLLFFVVTIATSSAIRCYVCETYGNGNPATPQECPAGQDNCALIMLNNGNIIYRGCHSGFDQSHSPPGAFNAICGGDDLCNSGGGGYC</sequence>
<dbReference type="Proteomes" id="UP000887540">
    <property type="component" value="Unplaced"/>
</dbReference>
<dbReference type="Gene3D" id="2.10.60.10">
    <property type="entry name" value="CD59"/>
    <property type="match status" value="1"/>
</dbReference>
<evidence type="ECO:0000313" key="3">
    <source>
        <dbReference type="WBParaSite" id="ACRNAN_scaffold103.g17221.t1"/>
    </source>
</evidence>
<dbReference type="Pfam" id="PF00087">
    <property type="entry name" value="Toxin_TOLIP"/>
    <property type="match status" value="1"/>
</dbReference>
<reference evidence="3" key="1">
    <citation type="submission" date="2022-11" db="UniProtKB">
        <authorList>
            <consortium name="WormBaseParasite"/>
        </authorList>
    </citation>
    <scope>IDENTIFICATION</scope>
</reference>
<dbReference type="AlphaFoldDB" id="A0A914CFZ1"/>
<evidence type="ECO:0000259" key="1">
    <source>
        <dbReference type="Pfam" id="PF00087"/>
    </source>
</evidence>
<protein>
    <recommendedName>
        <fullName evidence="1">Snake toxin/toxin-like domain-containing protein</fullName>
    </recommendedName>
</protein>